<accession>A0A2U3KM09</accession>
<dbReference type="SMART" id="SM00710">
    <property type="entry name" value="PbH1"/>
    <property type="match status" value="5"/>
</dbReference>
<dbReference type="EMBL" id="OMOD01000125">
    <property type="protein sequence ID" value="SPF40689.1"/>
    <property type="molecule type" value="Genomic_DNA"/>
</dbReference>
<dbReference type="InterPro" id="IPR012334">
    <property type="entry name" value="Pectin_lyas_fold"/>
</dbReference>
<evidence type="ECO:0000256" key="1">
    <source>
        <dbReference type="SAM" id="SignalP"/>
    </source>
</evidence>
<sequence length="383" mass="41444">MFGSYVSTRRRSAVVGLVSLVAFVLIHCSQTQGQTLVIQNQSNQVYSGLQIRTTPESGLDCIQIIDSTNITIENSEIGPCGGNGINIFTNTGSVRQIHMYDNYIHPETHNNACCDYNDGIFITPGVSDVTIQGNVIAYGESNVVINGNDGVDNNSTINRVTVTGNFLLNPRGGDSSRGQNIAAWYATNVLVFQNYALSSRKGYKYPEIQEDSINFGLGAGFVADHNYVTGGHSASGCGMIADEAANNVLFARNWLVNTGQCGIGIASGTNQLVDGNRIFNARPIAGGGNTAIYVWNQYSEPCGPVTVSHNIGVFRLEDGTYNSFWNGGGCDPATVTNNRWDQAAWDILYPPSEKMPPPLIPPQPRNCVARSPYSTQTRWPKCH</sequence>
<dbReference type="Gene3D" id="2.160.20.10">
    <property type="entry name" value="Single-stranded right-handed beta-helix, Pectin lyase-like"/>
    <property type="match status" value="1"/>
</dbReference>
<evidence type="ECO:0000313" key="3">
    <source>
        <dbReference type="Proteomes" id="UP000238701"/>
    </source>
</evidence>
<dbReference type="SUPFAM" id="SSF51126">
    <property type="entry name" value="Pectin lyase-like"/>
    <property type="match status" value="2"/>
</dbReference>
<feature type="signal peptide" evidence="1">
    <location>
        <begin position="1"/>
        <end position="33"/>
    </location>
</feature>
<evidence type="ECO:0000313" key="2">
    <source>
        <dbReference type="EMBL" id="SPF40689.1"/>
    </source>
</evidence>
<keyword evidence="1" id="KW-0732">Signal</keyword>
<organism evidence="2 3">
    <name type="scientific">Candidatus Sulfotelmatobacter kueseliae</name>
    <dbReference type="NCBI Taxonomy" id="2042962"/>
    <lineage>
        <taxon>Bacteria</taxon>
        <taxon>Pseudomonadati</taxon>
        <taxon>Acidobacteriota</taxon>
        <taxon>Terriglobia</taxon>
        <taxon>Terriglobales</taxon>
        <taxon>Candidatus Korobacteraceae</taxon>
        <taxon>Candidatus Sulfotelmatobacter</taxon>
    </lineage>
</organism>
<dbReference type="AlphaFoldDB" id="A0A2U3KM09"/>
<reference evidence="3" key="1">
    <citation type="submission" date="2018-02" db="EMBL/GenBank/DDBJ databases">
        <authorList>
            <person name="Hausmann B."/>
        </authorList>
    </citation>
    <scope>NUCLEOTIDE SEQUENCE [LARGE SCALE GENOMIC DNA]</scope>
    <source>
        <strain evidence="3">Peat soil MAG SbA1</strain>
    </source>
</reference>
<evidence type="ECO:0008006" key="4">
    <source>
        <dbReference type="Google" id="ProtNLM"/>
    </source>
</evidence>
<proteinExistence type="predicted"/>
<name>A0A2U3KM09_9BACT</name>
<gene>
    <name evidence="2" type="ORF">SBA1_320019</name>
</gene>
<protein>
    <recommendedName>
        <fullName evidence="4">Right handed beta helix domain-containing protein</fullName>
    </recommendedName>
</protein>
<dbReference type="InterPro" id="IPR011050">
    <property type="entry name" value="Pectin_lyase_fold/virulence"/>
</dbReference>
<dbReference type="InterPro" id="IPR006626">
    <property type="entry name" value="PbH1"/>
</dbReference>
<feature type="chain" id="PRO_5015459063" description="Right handed beta helix domain-containing protein" evidence="1">
    <location>
        <begin position="34"/>
        <end position="383"/>
    </location>
</feature>
<dbReference type="Proteomes" id="UP000238701">
    <property type="component" value="Unassembled WGS sequence"/>
</dbReference>